<evidence type="ECO:0000313" key="4">
    <source>
        <dbReference type="Proteomes" id="UP001634393"/>
    </source>
</evidence>
<feature type="region of interest" description="Disordered" evidence="1">
    <location>
        <begin position="147"/>
        <end position="168"/>
    </location>
</feature>
<organism evidence="3 4">
    <name type="scientific">Penstemon smallii</name>
    <dbReference type="NCBI Taxonomy" id="265156"/>
    <lineage>
        <taxon>Eukaryota</taxon>
        <taxon>Viridiplantae</taxon>
        <taxon>Streptophyta</taxon>
        <taxon>Embryophyta</taxon>
        <taxon>Tracheophyta</taxon>
        <taxon>Spermatophyta</taxon>
        <taxon>Magnoliopsida</taxon>
        <taxon>eudicotyledons</taxon>
        <taxon>Gunneridae</taxon>
        <taxon>Pentapetalae</taxon>
        <taxon>asterids</taxon>
        <taxon>lamiids</taxon>
        <taxon>Lamiales</taxon>
        <taxon>Plantaginaceae</taxon>
        <taxon>Cheloneae</taxon>
        <taxon>Penstemon</taxon>
    </lineage>
</organism>
<comment type="caution">
    <text evidence="3">The sequence shown here is derived from an EMBL/GenBank/DDBJ whole genome shotgun (WGS) entry which is preliminary data.</text>
</comment>
<reference evidence="3 4" key="1">
    <citation type="submission" date="2024-12" db="EMBL/GenBank/DDBJ databases">
        <title>The unique morphological basis and parallel evolutionary history of personate flowers in Penstemon.</title>
        <authorList>
            <person name="Depatie T.H."/>
            <person name="Wessinger C.A."/>
        </authorList>
    </citation>
    <scope>NUCLEOTIDE SEQUENCE [LARGE SCALE GENOMIC DNA]</scope>
    <source>
        <strain evidence="3">WTNN_2</strain>
        <tissue evidence="3">Leaf</tissue>
    </source>
</reference>
<feature type="compositionally biased region" description="Basic and acidic residues" evidence="1">
    <location>
        <begin position="192"/>
        <end position="216"/>
    </location>
</feature>
<dbReference type="EMBL" id="JBJXBP010000003">
    <property type="protein sequence ID" value="KAL3839552.1"/>
    <property type="molecule type" value="Genomic_DNA"/>
</dbReference>
<feature type="compositionally biased region" description="Basic and acidic residues" evidence="1">
    <location>
        <begin position="497"/>
        <end position="517"/>
    </location>
</feature>
<feature type="region of interest" description="Disordered" evidence="1">
    <location>
        <begin position="192"/>
        <end position="264"/>
    </location>
</feature>
<dbReference type="Pfam" id="PF09133">
    <property type="entry name" value="SANTA"/>
    <property type="match status" value="1"/>
</dbReference>
<evidence type="ECO:0000313" key="3">
    <source>
        <dbReference type="EMBL" id="KAL3839552.1"/>
    </source>
</evidence>
<dbReference type="InterPro" id="IPR015216">
    <property type="entry name" value="SANTA"/>
</dbReference>
<name>A0ABD3TQZ5_9LAMI</name>
<gene>
    <name evidence="3" type="ORF">ACJIZ3_024143</name>
</gene>
<dbReference type="PANTHER" id="PTHR35311">
    <property type="entry name" value="KINETOCHORE-ASSOCIATED PROTEIN KNL-2 HOMOLOG"/>
    <property type="match status" value="1"/>
</dbReference>
<accession>A0ABD3TQZ5</accession>
<protein>
    <recommendedName>
        <fullName evidence="2">SANTA domain-containing protein</fullName>
    </recommendedName>
</protein>
<feature type="domain" description="SANTA" evidence="2">
    <location>
        <begin position="28"/>
        <end position="125"/>
    </location>
</feature>
<feature type="region of interest" description="Disordered" evidence="1">
    <location>
        <begin position="308"/>
        <end position="398"/>
    </location>
</feature>
<feature type="compositionally biased region" description="Basic residues" evidence="1">
    <location>
        <begin position="217"/>
        <end position="232"/>
    </location>
</feature>
<feature type="region of interest" description="Disordered" evidence="1">
    <location>
        <begin position="440"/>
        <end position="532"/>
    </location>
</feature>
<sequence length="594" mass="66570">MKSMTSALSPCVHNNCGNIPKSRFQTTVFLDDWWLVKAENDDLQSTRVAIAGRCVCIGVKGKQPMRVFSSLPILKRYDEFTLETTDGKCVIIKGSINKARTSENGFPSDVCNHFMYGFPSYWKEYAEKFMLIESHCKGVSGVTENLSSPKVGEQPLVGSHDNDLGSQDTMNAKNAKGMEKREKPILTEEILSHTEGNLDRDVNSTEEILSHTEGRTTRSKSSLKMKKKKKSAKSKDEKIRSNYVSSSMGSDKVDFSSSDIEPGGGRNDIQFEVTGLNGCANKKNLIELDSGFVKDKFEQIAETPNREKDLKRVKRRGIAHKEMQKSTSSLSTLSPAYNEKQTVVADRTTRSKSSLKMKKKKKSAKSKDEKLRSNSVSSSMGSDKVDFANSDTEPGGGKNDIQFEVTGLYGCANKKNLIGLDSSLVKDKFEHIAETPNREKDLKRVKRRGIAHKEMQKSTSSLSTLSPAYNEKQTVVADRTTRSKSSLKMKKKKKSAKSKDEKLRSNSETPEKEKDEVPTDSPQHRSFNRSRSGRLLMPTLEFWRNQRAIYDADGTVTGIEEEIHEGQPKKVMQNINLGSGYASQRKRRRSHVKI</sequence>
<feature type="compositionally biased region" description="Polar residues" evidence="1">
    <location>
        <begin position="457"/>
        <end position="473"/>
    </location>
</feature>
<dbReference type="PANTHER" id="PTHR35311:SF1">
    <property type="entry name" value="PROTEIN EMBRYO DEFECTIVE 1674"/>
    <property type="match status" value="1"/>
</dbReference>
<feature type="compositionally biased region" description="Basic residues" evidence="1">
    <location>
        <begin position="353"/>
        <end position="364"/>
    </location>
</feature>
<proteinExistence type="predicted"/>
<keyword evidence="4" id="KW-1185">Reference proteome</keyword>
<feature type="compositionally biased region" description="Polar residues" evidence="1">
    <location>
        <begin position="242"/>
        <end position="259"/>
    </location>
</feature>
<feature type="compositionally biased region" description="Basic residues" evidence="1">
    <location>
        <begin position="485"/>
        <end position="496"/>
    </location>
</feature>
<evidence type="ECO:0000256" key="1">
    <source>
        <dbReference type="SAM" id="MobiDB-lite"/>
    </source>
</evidence>
<dbReference type="InterPro" id="IPR053090">
    <property type="entry name" value="Centromere_KNL-2_homolog"/>
</dbReference>
<dbReference type="AlphaFoldDB" id="A0ABD3TQZ5"/>
<evidence type="ECO:0000259" key="2">
    <source>
        <dbReference type="Pfam" id="PF09133"/>
    </source>
</evidence>
<feature type="compositionally biased region" description="Polar residues" evidence="1">
    <location>
        <begin position="325"/>
        <end position="341"/>
    </location>
</feature>
<dbReference type="Proteomes" id="UP001634393">
    <property type="component" value="Unassembled WGS sequence"/>
</dbReference>